<dbReference type="EMBL" id="JAEILH010000015">
    <property type="protein sequence ID" value="MBI6624157.1"/>
    <property type="molecule type" value="Genomic_DNA"/>
</dbReference>
<evidence type="ECO:0000256" key="1">
    <source>
        <dbReference type="ARBA" id="ARBA00009437"/>
    </source>
</evidence>
<reference evidence="6" key="1">
    <citation type="submission" date="2020-12" db="EMBL/GenBank/DDBJ databases">
        <title>Comparative genomic insights into the epidemiology and virulence of plant pathogenic Pseudomonads from Turkey.</title>
        <authorList>
            <person name="Dillon M."/>
            <person name="Ruiz-Bedoya T."/>
            <person name="Bendalovic-Torma C."/>
            <person name="Guttman K.M."/>
            <person name="Kwak H."/>
            <person name="Middleton M.A."/>
            <person name="Wang P.W."/>
            <person name="Horuz S."/>
            <person name="Aysan Y."/>
            <person name="Guttman D.S."/>
        </authorList>
    </citation>
    <scope>NUCLEOTIDE SEQUENCE</scope>
    <source>
        <strain evidence="6">S5_IA_3a</strain>
    </source>
</reference>
<dbReference type="SUPFAM" id="SSF53850">
    <property type="entry name" value="Periplasmic binding protein-like II"/>
    <property type="match status" value="1"/>
</dbReference>
<dbReference type="GO" id="GO:0043565">
    <property type="term" value="F:sequence-specific DNA binding"/>
    <property type="evidence" value="ECO:0007669"/>
    <property type="project" value="TreeGrafter"/>
</dbReference>
<evidence type="ECO:0000256" key="2">
    <source>
        <dbReference type="ARBA" id="ARBA00023015"/>
    </source>
</evidence>
<accession>A0A8I1E390</accession>
<protein>
    <submittedName>
        <fullName evidence="6">LysR family transcriptional regulator</fullName>
    </submittedName>
</protein>
<evidence type="ECO:0000313" key="7">
    <source>
        <dbReference type="Proteomes" id="UP000645865"/>
    </source>
</evidence>
<evidence type="ECO:0000313" key="6">
    <source>
        <dbReference type="EMBL" id="MBI6624157.1"/>
    </source>
</evidence>
<dbReference type="SUPFAM" id="SSF46785">
    <property type="entry name" value="Winged helix' DNA-binding domain"/>
    <property type="match status" value="1"/>
</dbReference>
<dbReference type="InterPro" id="IPR005119">
    <property type="entry name" value="LysR_subst-bd"/>
</dbReference>
<sequence length="305" mass="33771">MSSTLDLEVFARTADIGSLSAAARSLGLTPAAASIALKRLETRLGVRLLARSTRSMRLTEEGRCYLDSVRLALAALSEGEQGLKRHGEGLNGVLQLAAPSDFGRTVLLEWLDDFKQQHPHIRLQLLLNDKNADLFRETVDIALRFGVPNDSSLVALPILANHHRVACASPAYLARQGTPREPADLAQHSALIYMRHGRPNNTWSFRKGDVVQEVPVHSDYLCDDGEVARRWALAGHGVTYKAGLDVVRDIRAGRLVPLFEGWQGEPAPLNLMCPHRAQVSERVKVFQAFLQQRCHALLNDVRNDQ</sequence>
<gene>
    <name evidence="6" type="ORF">YA0853_10765</name>
</gene>
<dbReference type="GO" id="GO:0006351">
    <property type="term" value="P:DNA-templated transcription"/>
    <property type="evidence" value="ECO:0007669"/>
    <property type="project" value="TreeGrafter"/>
</dbReference>
<feature type="domain" description="HTH lysR-type" evidence="5">
    <location>
        <begin position="1"/>
        <end position="59"/>
    </location>
</feature>
<dbReference type="RefSeq" id="WP_169902609.1">
    <property type="nucleotide sequence ID" value="NZ_JAAQXE010000003.1"/>
</dbReference>
<dbReference type="InterPro" id="IPR036388">
    <property type="entry name" value="WH-like_DNA-bd_sf"/>
</dbReference>
<dbReference type="InterPro" id="IPR058163">
    <property type="entry name" value="LysR-type_TF_proteobact-type"/>
</dbReference>
<dbReference type="GO" id="GO:0003700">
    <property type="term" value="F:DNA-binding transcription factor activity"/>
    <property type="evidence" value="ECO:0007669"/>
    <property type="project" value="InterPro"/>
</dbReference>
<dbReference type="InterPro" id="IPR036390">
    <property type="entry name" value="WH_DNA-bd_sf"/>
</dbReference>
<dbReference type="FunFam" id="3.40.190.290:FF:000001">
    <property type="entry name" value="Transcriptional regulator, LysR family"/>
    <property type="match status" value="1"/>
</dbReference>
<dbReference type="AlphaFoldDB" id="A0A8I1E390"/>
<dbReference type="PANTHER" id="PTHR30537">
    <property type="entry name" value="HTH-TYPE TRANSCRIPTIONAL REGULATOR"/>
    <property type="match status" value="1"/>
</dbReference>
<evidence type="ECO:0000259" key="5">
    <source>
        <dbReference type="PROSITE" id="PS50931"/>
    </source>
</evidence>
<dbReference type="CDD" id="cd08422">
    <property type="entry name" value="PBP2_CrgA_like"/>
    <property type="match status" value="1"/>
</dbReference>
<evidence type="ECO:0000256" key="4">
    <source>
        <dbReference type="ARBA" id="ARBA00023163"/>
    </source>
</evidence>
<keyword evidence="3" id="KW-0238">DNA-binding</keyword>
<dbReference type="Pfam" id="PF03466">
    <property type="entry name" value="LysR_substrate"/>
    <property type="match status" value="1"/>
</dbReference>
<evidence type="ECO:0000256" key="3">
    <source>
        <dbReference type="ARBA" id="ARBA00023125"/>
    </source>
</evidence>
<keyword evidence="2" id="KW-0805">Transcription regulation</keyword>
<dbReference type="Gene3D" id="1.10.10.10">
    <property type="entry name" value="Winged helix-like DNA-binding domain superfamily/Winged helix DNA-binding domain"/>
    <property type="match status" value="1"/>
</dbReference>
<comment type="caution">
    <text evidence="6">The sequence shown here is derived from an EMBL/GenBank/DDBJ whole genome shotgun (WGS) entry which is preliminary data.</text>
</comment>
<dbReference type="PANTHER" id="PTHR30537:SF21">
    <property type="entry name" value="HTH-TYPE TRANSCRIPTIONAL REGULATOR SINR-RELATED"/>
    <property type="match status" value="1"/>
</dbReference>
<dbReference type="Pfam" id="PF00126">
    <property type="entry name" value="HTH_1"/>
    <property type="match status" value="1"/>
</dbReference>
<comment type="similarity">
    <text evidence="1">Belongs to the LysR transcriptional regulatory family.</text>
</comment>
<proteinExistence type="inferred from homology"/>
<dbReference type="InterPro" id="IPR000847">
    <property type="entry name" value="LysR_HTH_N"/>
</dbReference>
<dbReference type="Proteomes" id="UP000645865">
    <property type="component" value="Unassembled WGS sequence"/>
</dbReference>
<keyword evidence="4" id="KW-0804">Transcription</keyword>
<name>A0A8I1E390_9PSED</name>
<dbReference type="PROSITE" id="PS50931">
    <property type="entry name" value="HTH_LYSR"/>
    <property type="match status" value="1"/>
</dbReference>
<organism evidence="6 7">
    <name type="scientific">Pseudomonas rhodesiae</name>
    <dbReference type="NCBI Taxonomy" id="76760"/>
    <lineage>
        <taxon>Bacteria</taxon>
        <taxon>Pseudomonadati</taxon>
        <taxon>Pseudomonadota</taxon>
        <taxon>Gammaproteobacteria</taxon>
        <taxon>Pseudomonadales</taxon>
        <taxon>Pseudomonadaceae</taxon>
        <taxon>Pseudomonas</taxon>
    </lineage>
</organism>
<dbReference type="Gene3D" id="3.40.190.290">
    <property type="match status" value="1"/>
</dbReference>
<dbReference type="FunFam" id="1.10.10.10:FF:000001">
    <property type="entry name" value="LysR family transcriptional regulator"/>
    <property type="match status" value="1"/>
</dbReference>